<dbReference type="SUPFAM" id="SSF89796">
    <property type="entry name" value="CoA-transferase family III (CaiB/BaiF)"/>
    <property type="match status" value="1"/>
</dbReference>
<feature type="non-terminal residue" evidence="2">
    <location>
        <position position="1"/>
    </location>
</feature>
<dbReference type="EMBL" id="UINC01019235">
    <property type="protein sequence ID" value="SVA81347.1"/>
    <property type="molecule type" value="Genomic_DNA"/>
</dbReference>
<dbReference type="InterPro" id="IPR044855">
    <property type="entry name" value="CoA-Trfase_III_dom3_sf"/>
</dbReference>
<sequence length="394" mass="42780">MTHLSIETKNSPLDGVRVLDLCVVLAGPTCGRTLAQYGAEVIKVDPAHRLPQLTPWLDVGRGKRSISLNLMKPGGLETFLQLADSADVILEGFRKGVADRLGIGYESLKKRNPGIVYGSINCFGQTGPWQMRPGFEQNAQAATGIQLRNAGVSDTTASDTTRPRPATFTLNDYGTGISAAFAVMLALLERKKTGLGQKIEAALSYTSALITGPYHVDYEGFQREDIGGPGVRGTGALNRLYECSDGWILLSVSGNIELDALKATPYFSGIPEFPSCDDLRPIFRQKSTAEWETILEKAGVPAVRNTSTEELHADPSNRKRHLVCTRNYHPVSNTESINQEGFQGDPTWGHATWPGNSVNMSDSTLVDVQPPLFGADTDDILMEMGLSQDDLIKL</sequence>
<gene>
    <name evidence="2" type="ORF">METZ01_LOCUS134201</name>
</gene>
<keyword evidence="1" id="KW-0808">Transferase</keyword>
<dbReference type="InterPro" id="IPR050509">
    <property type="entry name" value="CoA-transferase_III"/>
</dbReference>
<evidence type="ECO:0008006" key="3">
    <source>
        <dbReference type="Google" id="ProtNLM"/>
    </source>
</evidence>
<name>A0A381YY16_9ZZZZ</name>
<dbReference type="GO" id="GO:0016740">
    <property type="term" value="F:transferase activity"/>
    <property type="evidence" value="ECO:0007669"/>
    <property type="project" value="UniProtKB-KW"/>
</dbReference>
<dbReference type="Gene3D" id="3.40.50.10540">
    <property type="entry name" value="Crotonobetainyl-coa:carnitine coa-transferase, domain 1"/>
    <property type="match status" value="2"/>
</dbReference>
<evidence type="ECO:0000313" key="2">
    <source>
        <dbReference type="EMBL" id="SVA81347.1"/>
    </source>
</evidence>
<dbReference type="PANTHER" id="PTHR48228:SF6">
    <property type="entry name" value="L-CARNITINE COA-TRANSFERASE"/>
    <property type="match status" value="1"/>
</dbReference>
<dbReference type="Pfam" id="PF02515">
    <property type="entry name" value="CoA_transf_3"/>
    <property type="match status" value="1"/>
</dbReference>
<proteinExistence type="predicted"/>
<evidence type="ECO:0000256" key="1">
    <source>
        <dbReference type="ARBA" id="ARBA00022679"/>
    </source>
</evidence>
<reference evidence="2" key="1">
    <citation type="submission" date="2018-05" db="EMBL/GenBank/DDBJ databases">
        <authorList>
            <person name="Lanie J.A."/>
            <person name="Ng W.-L."/>
            <person name="Kazmierczak K.M."/>
            <person name="Andrzejewski T.M."/>
            <person name="Davidsen T.M."/>
            <person name="Wayne K.J."/>
            <person name="Tettelin H."/>
            <person name="Glass J.I."/>
            <person name="Rusch D."/>
            <person name="Podicherti R."/>
            <person name="Tsui H.-C.T."/>
            <person name="Winkler M.E."/>
        </authorList>
    </citation>
    <scope>NUCLEOTIDE SEQUENCE</scope>
</reference>
<feature type="non-terminal residue" evidence="2">
    <location>
        <position position="394"/>
    </location>
</feature>
<organism evidence="2">
    <name type="scientific">marine metagenome</name>
    <dbReference type="NCBI Taxonomy" id="408172"/>
    <lineage>
        <taxon>unclassified sequences</taxon>
        <taxon>metagenomes</taxon>
        <taxon>ecological metagenomes</taxon>
    </lineage>
</organism>
<accession>A0A381YY16</accession>
<dbReference type="AlphaFoldDB" id="A0A381YY16"/>
<protein>
    <recommendedName>
        <fullName evidence="3">CoA transferase</fullName>
    </recommendedName>
</protein>
<dbReference type="InterPro" id="IPR003673">
    <property type="entry name" value="CoA-Trfase_fam_III"/>
</dbReference>
<dbReference type="PANTHER" id="PTHR48228">
    <property type="entry name" value="SUCCINYL-COA--D-CITRAMALATE COA-TRANSFERASE"/>
    <property type="match status" value="1"/>
</dbReference>
<dbReference type="InterPro" id="IPR023606">
    <property type="entry name" value="CoA-Trfase_III_dom_1_sf"/>
</dbReference>
<dbReference type="Gene3D" id="3.30.1540.10">
    <property type="entry name" value="formyl-coa transferase, domain 3"/>
    <property type="match status" value="1"/>
</dbReference>